<sequence>MAPCTPVSPPQAFPFNSSSRRVSAPPPAPLRCADDRKRRSILSLTGSAAKCRRRLCFSEESSSNRVDLPSAVIHLRDHDDTVRLEAWREIASFLHDFPKHPQLPKAVLQPVLEALRRHITPEITLISTILPQLLSSLPFSDLPDIAASQSKIICAVMDAVCAIQSPGPALEAFLCLLRDEQCGRLIPDQTAARAHSLMHTVMCCFSSSELTPREWSLLNQLVAIIVDACDGACLDSDPFTFTRQHAISIINSFDNMSSCDEKSTIAVLDTFKRLTKYKSIAILFIRCNIGLSVAEVSQLFSKNLTLQHKCVDVLVQVSSSDNVD</sequence>
<comment type="caution">
    <text evidence="2">The sequence shown here is derived from an EMBL/GenBank/DDBJ whole genome shotgun (WGS) entry which is preliminary data.</text>
</comment>
<dbReference type="Proteomes" id="UP000247409">
    <property type="component" value="Unassembled WGS sequence"/>
</dbReference>
<protein>
    <submittedName>
        <fullName evidence="2">Uncharacterized protein</fullName>
    </submittedName>
</protein>
<evidence type="ECO:0000256" key="1">
    <source>
        <dbReference type="SAM" id="MobiDB-lite"/>
    </source>
</evidence>
<dbReference type="AlphaFoldDB" id="A0A2V3IY27"/>
<feature type="compositionally biased region" description="Pro residues" evidence="1">
    <location>
        <begin position="1"/>
        <end position="12"/>
    </location>
</feature>
<reference evidence="2 3" key="1">
    <citation type="journal article" date="2018" name="Mol. Biol. Evol.">
        <title>Analysis of the draft genome of the red seaweed Gracilariopsis chorda provides insights into genome size evolution in Rhodophyta.</title>
        <authorList>
            <person name="Lee J."/>
            <person name="Yang E.C."/>
            <person name="Graf L."/>
            <person name="Yang J.H."/>
            <person name="Qiu H."/>
            <person name="Zel Zion U."/>
            <person name="Chan C.X."/>
            <person name="Stephens T.G."/>
            <person name="Weber A.P.M."/>
            <person name="Boo G.H."/>
            <person name="Boo S.M."/>
            <person name="Kim K.M."/>
            <person name="Shin Y."/>
            <person name="Jung M."/>
            <person name="Lee S.J."/>
            <person name="Yim H.S."/>
            <person name="Lee J.H."/>
            <person name="Bhattacharya D."/>
            <person name="Yoon H.S."/>
        </authorList>
    </citation>
    <scope>NUCLEOTIDE SEQUENCE [LARGE SCALE GENOMIC DNA]</scope>
    <source>
        <strain evidence="2 3">SKKU-2015</strain>
        <tissue evidence="2">Whole body</tissue>
    </source>
</reference>
<name>A0A2V3IY27_9FLOR</name>
<proteinExistence type="predicted"/>
<dbReference type="EMBL" id="NBIV01000030">
    <property type="protein sequence ID" value="PXF47021.1"/>
    <property type="molecule type" value="Genomic_DNA"/>
</dbReference>
<evidence type="ECO:0000313" key="2">
    <source>
        <dbReference type="EMBL" id="PXF47021.1"/>
    </source>
</evidence>
<accession>A0A2V3IY27</accession>
<evidence type="ECO:0000313" key="3">
    <source>
        <dbReference type="Proteomes" id="UP000247409"/>
    </source>
</evidence>
<feature type="region of interest" description="Disordered" evidence="1">
    <location>
        <begin position="1"/>
        <end position="30"/>
    </location>
</feature>
<organism evidence="2 3">
    <name type="scientific">Gracilariopsis chorda</name>
    <dbReference type="NCBI Taxonomy" id="448386"/>
    <lineage>
        <taxon>Eukaryota</taxon>
        <taxon>Rhodophyta</taxon>
        <taxon>Florideophyceae</taxon>
        <taxon>Rhodymeniophycidae</taxon>
        <taxon>Gracilariales</taxon>
        <taxon>Gracilariaceae</taxon>
        <taxon>Gracilariopsis</taxon>
    </lineage>
</organism>
<keyword evidence="3" id="KW-1185">Reference proteome</keyword>
<gene>
    <name evidence="2" type="ORF">BWQ96_03211</name>
</gene>